<dbReference type="InterPro" id="IPR051091">
    <property type="entry name" value="O-Glucosyltr/Glycosyltrsf_90"/>
</dbReference>
<feature type="signal peptide" evidence="1">
    <location>
        <begin position="1"/>
        <end position="36"/>
    </location>
</feature>
<sequence length="423" mass="47373">MLMRHGPKNYDRSSRGRCLSTTMLLYLLLGLPRIKGDDVAAYVDAFPSPIPHCDMRGLPPAALSCVHLAPDGSLVHAKDLRSTAGSAKQMLMDMHLRGVVGKLRASHRLPGRWVSFLSVYTASGPATKRNYPVVGIGKRDPRQPGLLMPNPFFVAPDWWDWYSRRTQAVARKREFDKRRDVLLFRGACGPGGHERLKLMRLGTLNGAVDAGWTSVDGYTDLETCVADLSNQLGAKRRKRDSELSTRVPMVNYSHYRYLLHMPGSATGSYSRNLQYLWSHGAVVLIWRHDALEWYYPFLRDGVHYVSVDETDLERKLVELRRDPERRRRLVAGGAAFFEAHLRGDRLVDRWRRLFDGLAAGQSDTPPLVSQSAACSCDAGMAAYASCEKCEITRKRGNTVAKFLGLIPKRPPAAPAVEHRVHAG</sequence>
<gene>
    <name evidence="3" type="ORF">PECAL_6P10510</name>
</gene>
<comment type="caution">
    <text evidence="3">The sequence shown here is derived from an EMBL/GenBank/DDBJ whole genome shotgun (WGS) entry which is preliminary data.</text>
</comment>
<keyword evidence="1" id="KW-0732">Signal</keyword>
<proteinExistence type="predicted"/>
<dbReference type="SMART" id="SM00672">
    <property type="entry name" value="CAP10"/>
    <property type="match status" value="1"/>
</dbReference>
<evidence type="ECO:0000256" key="1">
    <source>
        <dbReference type="SAM" id="SignalP"/>
    </source>
</evidence>
<accession>A0A8J2T2I8</accession>
<evidence type="ECO:0000259" key="2">
    <source>
        <dbReference type="SMART" id="SM00672"/>
    </source>
</evidence>
<dbReference type="Pfam" id="PF05686">
    <property type="entry name" value="Glyco_transf_90"/>
    <property type="match status" value="1"/>
</dbReference>
<organism evidence="3 4">
    <name type="scientific">Pelagomonas calceolata</name>
    <dbReference type="NCBI Taxonomy" id="35677"/>
    <lineage>
        <taxon>Eukaryota</taxon>
        <taxon>Sar</taxon>
        <taxon>Stramenopiles</taxon>
        <taxon>Ochrophyta</taxon>
        <taxon>Pelagophyceae</taxon>
        <taxon>Pelagomonadales</taxon>
        <taxon>Pelagomonadaceae</taxon>
        <taxon>Pelagomonas</taxon>
    </lineage>
</organism>
<dbReference type="AlphaFoldDB" id="A0A8J2T2I8"/>
<reference evidence="3" key="1">
    <citation type="submission" date="2021-11" db="EMBL/GenBank/DDBJ databases">
        <authorList>
            <consortium name="Genoscope - CEA"/>
            <person name="William W."/>
        </authorList>
    </citation>
    <scope>NUCLEOTIDE SEQUENCE</scope>
</reference>
<dbReference type="InterPro" id="IPR006598">
    <property type="entry name" value="CAP10"/>
</dbReference>
<name>A0A8J2T2I8_9STRA</name>
<evidence type="ECO:0000313" key="4">
    <source>
        <dbReference type="Proteomes" id="UP000789595"/>
    </source>
</evidence>
<keyword evidence="4" id="KW-1185">Reference proteome</keyword>
<feature type="chain" id="PRO_5035324899" description="Glycosyl transferase CAP10 domain-containing protein" evidence="1">
    <location>
        <begin position="37"/>
        <end position="423"/>
    </location>
</feature>
<dbReference type="OrthoDB" id="202415at2759"/>
<dbReference type="Proteomes" id="UP000789595">
    <property type="component" value="Unassembled WGS sequence"/>
</dbReference>
<protein>
    <recommendedName>
        <fullName evidence="2">Glycosyl transferase CAP10 domain-containing protein</fullName>
    </recommendedName>
</protein>
<feature type="domain" description="Glycosyl transferase CAP10" evidence="2">
    <location>
        <begin position="119"/>
        <end position="363"/>
    </location>
</feature>
<dbReference type="EMBL" id="CAKKNE010000006">
    <property type="protein sequence ID" value="CAH0379427.1"/>
    <property type="molecule type" value="Genomic_DNA"/>
</dbReference>
<dbReference type="PANTHER" id="PTHR12203">
    <property type="entry name" value="KDEL LYS-ASP-GLU-LEU CONTAINING - RELATED"/>
    <property type="match status" value="1"/>
</dbReference>
<evidence type="ECO:0000313" key="3">
    <source>
        <dbReference type="EMBL" id="CAH0379427.1"/>
    </source>
</evidence>